<accession>A0A316TS61</accession>
<dbReference type="EMBL" id="QGGB01000006">
    <property type="protein sequence ID" value="PWN06471.1"/>
    <property type="molecule type" value="Genomic_DNA"/>
</dbReference>
<dbReference type="Pfam" id="PF13287">
    <property type="entry name" value="Fn3_assoc"/>
    <property type="match status" value="1"/>
</dbReference>
<keyword evidence="2" id="KW-1185">Reference proteome</keyword>
<protein>
    <submittedName>
        <fullName evidence="1">Glycosyl transferase</fullName>
    </submittedName>
</protein>
<evidence type="ECO:0000313" key="1">
    <source>
        <dbReference type="EMBL" id="PWN06471.1"/>
    </source>
</evidence>
<proteinExistence type="predicted"/>
<dbReference type="InterPro" id="IPR007555">
    <property type="entry name" value="DUF499"/>
</dbReference>
<evidence type="ECO:0000313" key="2">
    <source>
        <dbReference type="Proteomes" id="UP000245533"/>
    </source>
</evidence>
<dbReference type="GO" id="GO:0016740">
    <property type="term" value="F:transferase activity"/>
    <property type="evidence" value="ECO:0007669"/>
    <property type="project" value="UniProtKB-KW"/>
</dbReference>
<comment type="caution">
    <text evidence="1">The sequence shown here is derived from an EMBL/GenBank/DDBJ whole genome shotgun (WGS) entry which is preliminary data.</text>
</comment>
<dbReference type="Proteomes" id="UP000245533">
    <property type="component" value="Unassembled WGS sequence"/>
</dbReference>
<gene>
    <name evidence="1" type="ORF">DDZ15_08070</name>
</gene>
<dbReference type="RefSeq" id="WP_109646585.1">
    <property type="nucleotide sequence ID" value="NZ_QGGB01000006.1"/>
</dbReference>
<name>A0A316TS61_9BACT</name>
<dbReference type="AlphaFoldDB" id="A0A316TS61"/>
<dbReference type="Pfam" id="PF04465">
    <property type="entry name" value="DUF499"/>
    <property type="match status" value="1"/>
</dbReference>
<keyword evidence="1" id="KW-0808">Transferase</keyword>
<dbReference type="OrthoDB" id="9757917at2"/>
<reference evidence="1 2" key="1">
    <citation type="submission" date="2018-05" db="EMBL/GenBank/DDBJ databases">
        <title>Rhodohalobacter halophilus gen. nov., sp. nov., a moderately halophilic member of the family Balneolaceae.</title>
        <authorList>
            <person name="Liu Z.-W."/>
        </authorList>
    </citation>
    <scope>NUCLEOTIDE SEQUENCE [LARGE SCALE GENOMIC DNA]</scope>
    <source>
        <strain evidence="1 2">8A47</strain>
    </source>
</reference>
<dbReference type="InterPro" id="IPR026876">
    <property type="entry name" value="Fn3_assoc_repeat"/>
</dbReference>
<sequence length="1023" mass="116829">MKNLRELCEVRQSVFDKSRRDVTLDISDLIDDDIDTDQFFAENFITEGMKSLYTAVFKRLEGNSDDGIFKLTQAMGGGKTHSMIAVGLLAKYPEYREKVMGDVYKTSFKGSAKVIGFTGRENPKYGIWGYIAEQLGKKDKFKEYYDPLEAPGQSAWINLLKGEPIVILLDELPPYFQAAQAKQIGDGNLADVTTQALSNLLVAIGKKELSNVSLVISDLSAAYTEGSQMIRQIMDDFESETNRLSKNFTPVQQNTDEIYHILRKRLFSNEFDEKEVEEIADAYAEAIREAKQMDISTETPEKFKSAVMDSFPFHPAIRDLYARFKENQGFMQTRGLIRLMRTIAARMFDENDGWAEQRYLIAPDDIDLNNPDTLTEINSINSKLNNAISKDIADHGKALAEQLDSKFGHNLSSRTANLILMSSLATVQNAVRGLADSEIIRNLCGPDTDISKIKTEVLEELKTNSWYLHMDNTGKFLYKNVQNVVAKLNDYVKGYNEESIRQEIKKQLEELFQPQLKDCYQNVYVLPSIDEIEVVQQKVSLIVYRPHPGGQLHPDLQKLYDDNQYQNRMLFLTGDSHSMRSIFDNAANLKAAGAILEEFRREKMPSGDPQFVEAEKLLQSFDHRFRSSVRETFVKLFYPTKNGLMNANFQMQFQGNNYNGEEQIKKTLEEKRKFTTDISSDSFVRQAESKLFIDQKTPWSEIIKRSATRPDWPWHKPDALEQLKEEMIRKDHWRQEGNWVLKGPFPAPPTGVNIKQIARDDDTGEATLKITPLHGDTVYFEIDSKATEASLELDTSQPYKTKELKLSFLCVDSTGEHDTGEPVEWHNSITLKYQFFGAGNDKKLELKAAPDAPIKYTTDGSDPLNHCGIYDGPITILDNVKYVLAIAEKKGIQSDKLSIPVPTDPSSVEIDKEKETTWRKRVKSDSTADTFKWLKSIRKHNVKLSEIHISVNGQHWVSLDFDERLILNHDKLEKTLEFIQTNLLEEGEVIIDAGKLHFDSGQQFIDYVEEEKIEYKAGEIEQR</sequence>
<organism evidence="1 2">
    <name type="scientific">Rhodohalobacter mucosus</name>
    <dbReference type="NCBI Taxonomy" id="2079485"/>
    <lineage>
        <taxon>Bacteria</taxon>
        <taxon>Pseudomonadati</taxon>
        <taxon>Balneolota</taxon>
        <taxon>Balneolia</taxon>
        <taxon>Balneolales</taxon>
        <taxon>Balneolaceae</taxon>
        <taxon>Rhodohalobacter</taxon>
    </lineage>
</organism>